<evidence type="ECO:0000313" key="6">
    <source>
        <dbReference type="EMBL" id="KKP97943.1"/>
    </source>
</evidence>
<evidence type="ECO:0000256" key="4">
    <source>
        <dbReference type="ARBA" id="ARBA00023136"/>
    </source>
</evidence>
<dbReference type="Gene3D" id="1.20.120.1630">
    <property type="match status" value="1"/>
</dbReference>
<keyword evidence="4 5" id="KW-0472">Membrane</keyword>
<evidence type="ECO:0000256" key="3">
    <source>
        <dbReference type="ARBA" id="ARBA00022989"/>
    </source>
</evidence>
<dbReference type="EMBL" id="LBRM01000010">
    <property type="protein sequence ID" value="KKP97943.1"/>
    <property type="molecule type" value="Genomic_DNA"/>
</dbReference>
<gene>
    <name evidence="6" type="ORF">US05_C0010G0015</name>
</gene>
<dbReference type="Proteomes" id="UP000034606">
    <property type="component" value="Unassembled WGS sequence"/>
</dbReference>
<name>A0A0G0DXH6_9BACT</name>
<dbReference type="GO" id="GO:0012505">
    <property type="term" value="C:endomembrane system"/>
    <property type="evidence" value="ECO:0007669"/>
    <property type="project" value="UniProtKB-SubCell"/>
</dbReference>
<evidence type="ECO:0000256" key="2">
    <source>
        <dbReference type="ARBA" id="ARBA00022692"/>
    </source>
</evidence>
<evidence type="ECO:0000313" key="7">
    <source>
        <dbReference type="Proteomes" id="UP000034606"/>
    </source>
</evidence>
<feature type="transmembrane region" description="Helical" evidence="5">
    <location>
        <begin position="23"/>
        <end position="42"/>
    </location>
</feature>
<proteinExistence type="predicted"/>
<comment type="caution">
    <text evidence="6">The sequence shown here is derived from an EMBL/GenBank/DDBJ whole genome shotgun (WGS) entry which is preliminary data.</text>
</comment>
<dbReference type="AlphaFoldDB" id="A0A0G0DXH6"/>
<protein>
    <recommendedName>
        <fullName evidence="8">Isoprenylcysteine carboxyl methyltransferase</fullName>
    </recommendedName>
</protein>
<reference evidence="6 7" key="1">
    <citation type="journal article" date="2015" name="Nature">
        <title>rRNA introns, odd ribosomes, and small enigmatic genomes across a large radiation of phyla.</title>
        <authorList>
            <person name="Brown C.T."/>
            <person name="Hug L.A."/>
            <person name="Thomas B.C."/>
            <person name="Sharon I."/>
            <person name="Castelle C.J."/>
            <person name="Singh A."/>
            <person name="Wilkins M.J."/>
            <person name="Williams K.H."/>
            <person name="Banfield J.F."/>
        </authorList>
    </citation>
    <scope>NUCLEOTIDE SEQUENCE [LARGE SCALE GENOMIC DNA]</scope>
</reference>
<evidence type="ECO:0008006" key="8">
    <source>
        <dbReference type="Google" id="ProtNLM"/>
    </source>
</evidence>
<dbReference type="Pfam" id="PF04191">
    <property type="entry name" value="PEMT"/>
    <property type="match status" value="1"/>
</dbReference>
<keyword evidence="2 5" id="KW-0812">Transmembrane</keyword>
<sequence>MIRQFADKNPHKNSVHRVLAQSYLFYFILFLLSLFLDFIFPLKIFEETALISVGIIFLILGTFLIFWAQRTSHKLKKENINKEIFYHGPYCYTRSPTHFGLFLLMLGFGIITNALFIIIFSVISFIITKFVFIRKEEKILAEKYGIPYLEYKKSVKL</sequence>
<evidence type="ECO:0000256" key="5">
    <source>
        <dbReference type="SAM" id="Phobius"/>
    </source>
</evidence>
<keyword evidence="3 5" id="KW-1133">Transmembrane helix</keyword>
<evidence type="ECO:0000256" key="1">
    <source>
        <dbReference type="ARBA" id="ARBA00004127"/>
    </source>
</evidence>
<accession>A0A0G0DXH6</accession>
<feature type="transmembrane region" description="Helical" evidence="5">
    <location>
        <begin position="99"/>
        <end position="128"/>
    </location>
</feature>
<feature type="transmembrane region" description="Helical" evidence="5">
    <location>
        <begin position="49"/>
        <end position="68"/>
    </location>
</feature>
<dbReference type="InterPro" id="IPR007318">
    <property type="entry name" value="Phopholipid_MeTrfase"/>
</dbReference>
<organism evidence="6 7">
    <name type="scientific">Candidatus Nomurabacteria bacterium GW2011_GWA1_36_15</name>
    <dbReference type="NCBI Taxonomy" id="1618728"/>
    <lineage>
        <taxon>Bacteria</taxon>
        <taxon>Candidatus Nomuraibacteriota</taxon>
    </lineage>
</organism>
<comment type="subcellular location">
    <subcellularLocation>
        <location evidence="1">Endomembrane system</location>
        <topology evidence="1">Multi-pass membrane protein</topology>
    </subcellularLocation>
</comment>